<dbReference type="Proteomes" id="UP001218638">
    <property type="component" value="Chromosome"/>
</dbReference>
<feature type="transmembrane region" description="Helical" evidence="1">
    <location>
        <begin position="178"/>
        <end position="199"/>
    </location>
</feature>
<dbReference type="RefSeq" id="WP_330928251.1">
    <property type="nucleotide sequence ID" value="NZ_CP119075.1"/>
</dbReference>
<feature type="transmembrane region" description="Helical" evidence="1">
    <location>
        <begin position="7"/>
        <end position="24"/>
    </location>
</feature>
<keyword evidence="1" id="KW-1133">Transmembrane helix</keyword>
<name>A0AAE9ZU63_9BACT</name>
<gene>
    <name evidence="3" type="ORF">PXH66_23015</name>
</gene>
<dbReference type="GO" id="GO:0016020">
    <property type="term" value="C:membrane"/>
    <property type="evidence" value="ECO:0007669"/>
    <property type="project" value="InterPro"/>
</dbReference>
<evidence type="ECO:0000259" key="2">
    <source>
        <dbReference type="Pfam" id="PF00892"/>
    </source>
</evidence>
<evidence type="ECO:0000313" key="4">
    <source>
        <dbReference type="Proteomes" id="UP001218638"/>
    </source>
</evidence>
<dbReference type="PANTHER" id="PTHR22911">
    <property type="entry name" value="ACYL-MALONYL CONDENSING ENZYME-RELATED"/>
    <property type="match status" value="1"/>
</dbReference>
<feature type="transmembrane region" description="Helical" evidence="1">
    <location>
        <begin position="211"/>
        <end position="229"/>
    </location>
</feature>
<keyword evidence="1" id="KW-0812">Transmembrane</keyword>
<keyword evidence="1" id="KW-0472">Membrane</keyword>
<sequence>MLIHRLQLLAGVIALSTAVIWIKASATHPVALAAIRLTLAALLLTPLERRERRRHAVALAAAGPPPRTWIPGAVLALHFISWAYGARLAVAAQASLIVNLVPVAMPFFLWAIADEKINRREVFGTLIVIAGLAVLSFRDALASDASVLGNVVCFGSMLLFGVYLALSRRNRGVPSLWLYVVPVYRHAAIVAVVAALPWLADGVPWTSPREWGILLGLTILPTMVGHSLLNRGMRHFRGQVVSLTNCSQFIYAGTMAFFFFGEIPSATFFFAATLVAIGIVIVIRATPKAT</sequence>
<dbReference type="InterPro" id="IPR037185">
    <property type="entry name" value="EmrE-like"/>
</dbReference>
<feature type="domain" description="EamA" evidence="2">
    <location>
        <begin position="8"/>
        <end position="136"/>
    </location>
</feature>
<keyword evidence="4" id="KW-1185">Reference proteome</keyword>
<feature type="transmembrane region" description="Helical" evidence="1">
    <location>
        <begin position="122"/>
        <end position="141"/>
    </location>
</feature>
<proteinExistence type="predicted"/>
<dbReference type="PANTHER" id="PTHR22911:SF76">
    <property type="entry name" value="EAMA DOMAIN-CONTAINING PROTEIN"/>
    <property type="match status" value="1"/>
</dbReference>
<dbReference type="SUPFAM" id="SSF103481">
    <property type="entry name" value="Multidrug resistance efflux transporter EmrE"/>
    <property type="match status" value="2"/>
</dbReference>
<accession>A0AAE9ZU63</accession>
<evidence type="ECO:0000256" key="1">
    <source>
        <dbReference type="SAM" id="Phobius"/>
    </source>
</evidence>
<organism evidence="3 4">
    <name type="scientific">Synoicihabitans lomoniglobus</name>
    <dbReference type="NCBI Taxonomy" id="2909285"/>
    <lineage>
        <taxon>Bacteria</taxon>
        <taxon>Pseudomonadati</taxon>
        <taxon>Verrucomicrobiota</taxon>
        <taxon>Opitutia</taxon>
        <taxon>Opitutales</taxon>
        <taxon>Opitutaceae</taxon>
        <taxon>Synoicihabitans</taxon>
    </lineage>
</organism>
<feature type="transmembrane region" description="Helical" evidence="1">
    <location>
        <begin position="241"/>
        <end position="260"/>
    </location>
</feature>
<feature type="domain" description="EamA" evidence="2">
    <location>
        <begin position="148"/>
        <end position="283"/>
    </location>
</feature>
<dbReference type="AlphaFoldDB" id="A0AAE9ZU63"/>
<dbReference type="EMBL" id="CP119075">
    <property type="protein sequence ID" value="WED65220.1"/>
    <property type="molecule type" value="Genomic_DNA"/>
</dbReference>
<feature type="transmembrane region" description="Helical" evidence="1">
    <location>
        <begin position="147"/>
        <end position="166"/>
    </location>
</feature>
<dbReference type="KEGG" id="slom:PXH66_23015"/>
<feature type="transmembrane region" description="Helical" evidence="1">
    <location>
        <begin position="266"/>
        <end position="285"/>
    </location>
</feature>
<feature type="transmembrane region" description="Helical" evidence="1">
    <location>
        <begin position="90"/>
        <end position="110"/>
    </location>
</feature>
<protein>
    <submittedName>
        <fullName evidence="3">DMT family transporter</fullName>
    </submittedName>
</protein>
<evidence type="ECO:0000313" key="3">
    <source>
        <dbReference type="EMBL" id="WED65220.1"/>
    </source>
</evidence>
<reference evidence="3" key="1">
    <citation type="submission" date="2023-03" db="EMBL/GenBank/DDBJ databases">
        <title>Lomoglobus Profundus gen. nov., sp. nov., a novel member of the phylum Verrucomicrobia, isolated from deep-marine sediment of South China Sea.</title>
        <authorList>
            <person name="Ahmad T."/>
            <person name="Ishaq S.E."/>
            <person name="Wang F."/>
        </authorList>
    </citation>
    <scope>NUCLEOTIDE SEQUENCE</scope>
    <source>
        <strain evidence="3">LMO-M01</strain>
    </source>
</reference>
<dbReference type="Pfam" id="PF00892">
    <property type="entry name" value="EamA"/>
    <property type="match status" value="2"/>
</dbReference>
<dbReference type="InterPro" id="IPR000620">
    <property type="entry name" value="EamA_dom"/>
</dbReference>